<dbReference type="OrthoDB" id="4825819at2"/>
<protein>
    <submittedName>
        <fullName evidence="1">Uncharacterized protein</fullName>
    </submittedName>
</protein>
<sequence length="259" mass="26202">MSAAMSTQMSTTRGGRGPRARRTACWSVVVIVLAGAALVAAPPASADPAVRGWTLVVAAPATVVAGVPFDVAVTVVNPGGRPVGHVAGTVALATDDPLARTVPAAHAFVRGDRGTHTFGGVVLVGTGTWSLTATLDGRHPAVGSTSVVVRDAGAALEGQVLSGMDPVEGGVVTVYDAVTGKAVGSGPADIDGYRYRITGLPAGAVKVGAVVPGPYEPDFANDRDTLAAADVFTLVPGETLVQSWAPEDFGPYLDVRRVW</sequence>
<keyword evidence="2" id="KW-1185">Reference proteome</keyword>
<organism evidence="1 2">
    <name type="scientific">Cellulomonas carbonis T26</name>
    <dbReference type="NCBI Taxonomy" id="947969"/>
    <lineage>
        <taxon>Bacteria</taxon>
        <taxon>Bacillati</taxon>
        <taxon>Actinomycetota</taxon>
        <taxon>Actinomycetes</taxon>
        <taxon>Micrococcales</taxon>
        <taxon>Cellulomonadaceae</taxon>
        <taxon>Cellulomonas</taxon>
    </lineage>
</organism>
<proteinExistence type="predicted"/>
<evidence type="ECO:0000313" key="2">
    <source>
        <dbReference type="Proteomes" id="UP000029839"/>
    </source>
</evidence>
<evidence type="ECO:0000313" key="1">
    <source>
        <dbReference type="EMBL" id="KGM09964.1"/>
    </source>
</evidence>
<comment type="caution">
    <text evidence="1">The sequence shown here is derived from an EMBL/GenBank/DDBJ whole genome shotgun (WGS) entry which is preliminary data.</text>
</comment>
<name>A0A0A0BS26_9CELL</name>
<dbReference type="RefSeq" id="WP_043607788.1">
    <property type="nucleotide sequence ID" value="NZ_AXCY01000069.1"/>
</dbReference>
<reference evidence="1 2" key="2">
    <citation type="journal article" date="2015" name="Stand. Genomic Sci.">
        <title>Draft genome sequence of Cellulomonas carbonis T26(T) and comparative analysis of six Cellulomonas genomes.</title>
        <authorList>
            <person name="Zhuang W."/>
            <person name="Zhang S."/>
            <person name="Xia X."/>
            <person name="Wang G."/>
        </authorList>
    </citation>
    <scope>NUCLEOTIDE SEQUENCE [LARGE SCALE GENOMIC DNA]</scope>
    <source>
        <strain evidence="1 2">T26</strain>
    </source>
</reference>
<gene>
    <name evidence="1" type="ORF">N868_17525</name>
</gene>
<dbReference type="Proteomes" id="UP000029839">
    <property type="component" value="Unassembled WGS sequence"/>
</dbReference>
<dbReference type="AlphaFoldDB" id="A0A0A0BS26"/>
<reference evidence="1 2" key="1">
    <citation type="submission" date="2013-08" db="EMBL/GenBank/DDBJ databases">
        <title>Genome sequencing of Cellulomonas carbonis T26.</title>
        <authorList>
            <person name="Chen F."/>
            <person name="Li Y."/>
            <person name="Wang G."/>
        </authorList>
    </citation>
    <scope>NUCLEOTIDE SEQUENCE [LARGE SCALE GENOMIC DNA]</scope>
    <source>
        <strain evidence="1 2">T26</strain>
    </source>
</reference>
<accession>A0A0A0BS26</accession>
<dbReference type="EMBL" id="AXCY01000069">
    <property type="protein sequence ID" value="KGM09964.1"/>
    <property type="molecule type" value="Genomic_DNA"/>
</dbReference>